<accession>A0ABW5UWC0</accession>
<sequence>MTRTSPWRLVLLFVAAAVVMWALQSWITAGGSATLVPSIPFGVTLVVIGAVALALAWPVRRYTQAVRDANEAHRRDAGRREDARGDDSAHWREVARRRVDSQRATFALALAKASSLGGSIFAGACAATVLWLASRTVVGAGMPIAVFSLVCAALLLIAGIIAESWCALPPDDGAESASDALPTAG</sequence>
<organism evidence="2 3">
    <name type="scientific">Gulosibacter faecalis</name>
    <dbReference type="NCBI Taxonomy" id="272240"/>
    <lineage>
        <taxon>Bacteria</taxon>
        <taxon>Bacillati</taxon>
        <taxon>Actinomycetota</taxon>
        <taxon>Actinomycetes</taxon>
        <taxon>Micrococcales</taxon>
        <taxon>Microbacteriaceae</taxon>
        <taxon>Gulosibacter</taxon>
    </lineage>
</organism>
<dbReference type="EMBL" id="JBHUNE010000003">
    <property type="protein sequence ID" value="MFD2757258.1"/>
    <property type="molecule type" value="Genomic_DNA"/>
</dbReference>
<feature type="transmembrane region" description="Helical" evidence="1">
    <location>
        <begin position="140"/>
        <end position="162"/>
    </location>
</feature>
<feature type="transmembrane region" description="Helical" evidence="1">
    <location>
        <begin position="35"/>
        <end position="57"/>
    </location>
</feature>
<gene>
    <name evidence="2" type="ORF">ACFSW7_02560</name>
</gene>
<keyword evidence="1" id="KW-0472">Membrane</keyword>
<evidence type="ECO:0000313" key="3">
    <source>
        <dbReference type="Proteomes" id="UP001597492"/>
    </source>
</evidence>
<protein>
    <submittedName>
        <fullName evidence="2">DUF3180 domain-containing protein</fullName>
    </submittedName>
</protein>
<evidence type="ECO:0000256" key="1">
    <source>
        <dbReference type="SAM" id="Phobius"/>
    </source>
</evidence>
<reference evidence="3" key="1">
    <citation type="journal article" date="2019" name="Int. J. Syst. Evol. Microbiol.">
        <title>The Global Catalogue of Microorganisms (GCM) 10K type strain sequencing project: providing services to taxonomists for standard genome sequencing and annotation.</title>
        <authorList>
            <consortium name="The Broad Institute Genomics Platform"/>
            <consortium name="The Broad Institute Genome Sequencing Center for Infectious Disease"/>
            <person name="Wu L."/>
            <person name="Ma J."/>
        </authorList>
    </citation>
    <scope>NUCLEOTIDE SEQUENCE [LARGE SCALE GENOMIC DNA]</scope>
    <source>
        <strain evidence="3">TISTR 1514</strain>
    </source>
</reference>
<keyword evidence="3" id="KW-1185">Reference proteome</keyword>
<dbReference type="Pfam" id="PF11377">
    <property type="entry name" value="DUF3180"/>
    <property type="match status" value="1"/>
</dbReference>
<keyword evidence="1" id="KW-1133">Transmembrane helix</keyword>
<keyword evidence="1" id="KW-0812">Transmembrane</keyword>
<feature type="transmembrane region" description="Helical" evidence="1">
    <location>
        <begin position="106"/>
        <end position="134"/>
    </location>
</feature>
<dbReference type="Proteomes" id="UP001597492">
    <property type="component" value="Unassembled WGS sequence"/>
</dbReference>
<dbReference type="InterPro" id="IPR021517">
    <property type="entry name" value="DUF3180"/>
</dbReference>
<evidence type="ECO:0000313" key="2">
    <source>
        <dbReference type="EMBL" id="MFD2757258.1"/>
    </source>
</evidence>
<comment type="caution">
    <text evidence="2">The sequence shown here is derived from an EMBL/GenBank/DDBJ whole genome shotgun (WGS) entry which is preliminary data.</text>
</comment>
<proteinExistence type="predicted"/>
<dbReference type="RefSeq" id="WP_019619824.1">
    <property type="nucleotide sequence ID" value="NZ_JBHUNE010000003.1"/>
</dbReference>
<name>A0ABW5UWC0_9MICO</name>